<evidence type="ECO:0000313" key="6">
    <source>
        <dbReference type="EMBL" id="KAK6156165.1"/>
    </source>
</evidence>
<evidence type="ECO:0008006" key="8">
    <source>
        <dbReference type="Google" id="ProtNLM"/>
    </source>
</evidence>
<feature type="region of interest" description="Disordered" evidence="3">
    <location>
        <begin position="236"/>
        <end position="280"/>
    </location>
</feature>
<comment type="caution">
    <text evidence="6">The sequence shown here is derived from an EMBL/GenBank/DDBJ whole genome shotgun (WGS) entry which is preliminary data.</text>
</comment>
<evidence type="ECO:0000313" key="7">
    <source>
        <dbReference type="Proteomes" id="UP001318860"/>
    </source>
</evidence>
<feature type="compositionally biased region" description="Polar residues" evidence="3">
    <location>
        <begin position="236"/>
        <end position="250"/>
    </location>
</feature>
<feature type="domain" description="Myb-like" evidence="4">
    <location>
        <begin position="67"/>
        <end position="113"/>
    </location>
</feature>
<dbReference type="Pfam" id="PF00249">
    <property type="entry name" value="Myb_DNA-binding"/>
    <property type="match status" value="2"/>
</dbReference>
<feature type="compositionally biased region" description="Polar residues" evidence="3">
    <location>
        <begin position="262"/>
        <end position="279"/>
    </location>
</feature>
<dbReference type="PANTHER" id="PTHR45614">
    <property type="entry name" value="MYB PROTEIN-RELATED"/>
    <property type="match status" value="1"/>
</dbReference>
<feature type="compositionally biased region" description="Polar residues" evidence="3">
    <location>
        <begin position="307"/>
        <end position="319"/>
    </location>
</feature>
<dbReference type="PANTHER" id="PTHR45614:SF25">
    <property type="entry name" value="MYB PROTEIN"/>
    <property type="match status" value="1"/>
</dbReference>
<proteinExistence type="predicted"/>
<gene>
    <name evidence="6" type="ORF">DH2020_010413</name>
</gene>
<feature type="domain" description="Myb-like" evidence="4">
    <location>
        <begin position="167"/>
        <end position="207"/>
    </location>
</feature>
<feature type="compositionally biased region" description="Basic and acidic residues" evidence="3">
    <location>
        <begin position="251"/>
        <end position="261"/>
    </location>
</feature>
<evidence type="ECO:0000256" key="2">
    <source>
        <dbReference type="ARBA" id="ARBA00023242"/>
    </source>
</evidence>
<feature type="domain" description="HTH myb-type" evidence="5">
    <location>
        <begin position="167"/>
        <end position="211"/>
    </location>
</feature>
<feature type="domain" description="HTH myb-type" evidence="5">
    <location>
        <begin position="63"/>
        <end position="117"/>
    </location>
</feature>
<keyword evidence="7" id="KW-1185">Reference proteome</keyword>
<dbReference type="SMART" id="SM00717">
    <property type="entry name" value="SANT"/>
    <property type="match status" value="2"/>
</dbReference>
<dbReference type="InterPro" id="IPR017930">
    <property type="entry name" value="Myb_dom"/>
</dbReference>
<comment type="subcellular location">
    <subcellularLocation>
        <location evidence="1">Nucleus</location>
    </subcellularLocation>
</comment>
<name>A0ABR0XAJ4_REHGL</name>
<evidence type="ECO:0000256" key="1">
    <source>
        <dbReference type="ARBA" id="ARBA00004123"/>
    </source>
</evidence>
<dbReference type="SUPFAM" id="SSF46689">
    <property type="entry name" value="Homeodomain-like"/>
    <property type="match status" value="1"/>
</dbReference>
<dbReference type="InterPro" id="IPR009057">
    <property type="entry name" value="Homeodomain-like_sf"/>
</dbReference>
<keyword evidence="2" id="KW-0539">Nucleus</keyword>
<evidence type="ECO:0000256" key="3">
    <source>
        <dbReference type="SAM" id="MobiDB-lite"/>
    </source>
</evidence>
<feature type="region of interest" description="Disordered" evidence="3">
    <location>
        <begin position="293"/>
        <end position="319"/>
    </location>
</feature>
<dbReference type="CDD" id="cd00167">
    <property type="entry name" value="SANT"/>
    <property type="match status" value="2"/>
</dbReference>
<dbReference type="InterPro" id="IPR050560">
    <property type="entry name" value="MYB_TF"/>
</dbReference>
<dbReference type="InterPro" id="IPR001005">
    <property type="entry name" value="SANT/Myb"/>
</dbReference>
<evidence type="ECO:0000259" key="4">
    <source>
        <dbReference type="PROSITE" id="PS50090"/>
    </source>
</evidence>
<evidence type="ECO:0000259" key="5">
    <source>
        <dbReference type="PROSITE" id="PS51294"/>
    </source>
</evidence>
<dbReference type="Gene3D" id="1.10.10.60">
    <property type="entry name" value="Homeodomain-like"/>
    <property type="match status" value="2"/>
</dbReference>
<sequence length="453" mass="50451">MLGTVAGRLAVEEFSGKYRERGSMDGEQEMREVTEQQPVEAALDDAMAVDGGVGESEEGGAVKGKIRGPWSSHEDAILSGLVSKFGARNWSLIARGIQGRSGKSCRLRWCNQLDPSVKRKPFTGKVLMRLLRRDIASLISIFVFKRGNGWMFVVFGLWCSYCAWVFDEEDRIILDAHAVHGNKWASIAKLLPGRTDNAIKNHWNSTLRRRCVNNRKSTPVSIQILPKTSSEWTKVSSEEISSGGALNSFKTSEEMEMRSMEDQPQNSLKPNPFNISGGSVKSVRSLETEDVRLMEEDQPKHHKDKTPTSTSNSVMKQNSTPAAEGASLWFLAQLQELAHSIPVILLAMICQCRDHWFKRPNWSSEDLISVATDLNNIAWIRSGLENTEKVSGHANGQIMPANTSVHVNMEENLKNGQLVFEGRNLFSGMTREVINTQMTVPTFTLQAQVEGLS</sequence>
<protein>
    <recommendedName>
        <fullName evidence="8">R2R3-MYB protein</fullName>
    </recommendedName>
</protein>
<dbReference type="Proteomes" id="UP001318860">
    <property type="component" value="Unassembled WGS sequence"/>
</dbReference>
<dbReference type="PROSITE" id="PS51294">
    <property type="entry name" value="HTH_MYB"/>
    <property type="match status" value="2"/>
</dbReference>
<organism evidence="6 7">
    <name type="scientific">Rehmannia glutinosa</name>
    <name type="common">Chinese foxglove</name>
    <dbReference type="NCBI Taxonomy" id="99300"/>
    <lineage>
        <taxon>Eukaryota</taxon>
        <taxon>Viridiplantae</taxon>
        <taxon>Streptophyta</taxon>
        <taxon>Embryophyta</taxon>
        <taxon>Tracheophyta</taxon>
        <taxon>Spermatophyta</taxon>
        <taxon>Magnoliopsida</taxon>
        <taxon>eudicotyledons</taxon>
        <taxon>Gunneridae</taxon>
        <taxon>Pentapetalae</taxon>
        <taxon>asterids</taxon>
        <taxon>lamiids</taxon>
        <taxon>Lamiales</taxon>
        <taxon>Orobanchaceae</taxon>
        <taxon>Rehmannieae</taxon>
        <taxon>Rehmannia</taxon>
    </lineage>
</organism>
<accession>A0ABR0XAJ4</accession>
<dbReference type="PROSITE" id="PS50090">
    <property type="entry name" value="MYB_LIKE"/>
    <property type="match status" value="2"/>
</dbReference>
<reference evidence="6 7" key="1">
    <citation type="journal article" date="2021" name="Comput. Struct. Biotechnol. J.">
        <title>De novo genome assembly of the potent medicinal plant Rehmannia glutinosa using nanopore technology.</title>
        <authorList>
            <person name="Ma L."/>
            <person name="Dong C."/>
            <person name="Song C."/>
            <person name="Wang X."/>
            <person name="Zheng X."/>
            <person name="Niu Y."/>
            <person name="Chen S."/>
            <person name="Feng W."/>
        </authorList>
    </citation>
    <scope>NUCLEOTIDE SEQUENCE [LARGE SCALE GENOMIC DNA]</scope>
    <source>
        <strain evidence="6">DH-2019</strain>
    </source>
</reference>
<dbReference type="EMBL" id="JABTTQ020000005">
    <property type="protein sequence ID" value="KAK6156165.1"/>
    <property type="molecule type" value="Genomic_DNA"/>
</dbReference>